<dbReference type="AlphaFoldDB" id="A0A811KK14"/>
<feature type="chain" id="PRO_5035681596" description="Activin_recp domain-containing protein" evidence="2">
    <location>
        <begin position="18"/>
        <end position="179"/>
    </location>
</feature>
<name>A0A811KK14_9BILA</name>
<feature type="signal peptide" evidence="2">
    <location>
        <begin position="1"/>
        <end position="17"/>
    </location>
</feature>
<proteinExistence type="predicted"/>
<accession>A0A811KK14</accession>
<feature type="compositionally biased region" description="Basic and acidic residues" evidence="1">
    <location>
        <begin position="135"/>
        <end position="158"/>
    </location>
</feature>
<dbReference type="EMBL" id="CAJFCW020000003">
    <property type="protein sequence ID" value="CAG9104839.1"/>
    <property type="molecule type" value="Genomic_DNA"/>
</dbReference>
<evidence type="ECO:0000313" key="4">
    <source>
        <dbReference type="Proteomes" id="UP000614601"/>
    </source>
</evidence>
<dbReference type="EMBL" id="CAJFDH010000003">
    <property type="protein sequence ID" value="CAD5215822.1"/>
    <property type="molecule type" value="Genomic_DNA"/>
</dbReference>
<keyword evidence="2" id="KW-0732">Signal</keyword>
<evidence type="ECO:0000256" key="1">
    <source>
        <dbReference type="SAM" id="MobiDB-lite"/>
    </source>
</evidence>
<keyword evidence="4" id="KW-1185">Reference proteome</keyword>
<comment type="caution">
    <text evidence="3">The sequence shown here is derived from an EMBL/GenBank/DDBJ whole genome shotgun (WGS) entry which is preliminary data.</text>
</comment>
<evidence type="ECO:0008006" key="5">
    <source>
        <dbReference type="Google" id="ProtNLM"/>
    </source>
</evidence>
<sequence length="179" mass="20218">MKSLIVSFLVFVVYCKANRCHQGYHGHSQVGYCNSNGCALVRWEGSNQDEYMCVSQLEDKTSARFECPHVHQRSACFDKHSEHSDVARSVDQRELSEVLEAAGIDRVCCCRGHKCNVANEDISRHFGYEQIAAPHAEEQRRGHGRHRDDDFDQDEKKHSSSYSVVGSTVLLIASFVAIQ</sequence>
<evidence type="ECO:0000313" key="3">
    <source>
        <dbReference type="EMBL" id="CAD5215822.1"/>
    </source>
</evidence>
<dbReference type="OrthoDB" id="10400121at2759"/>
<organism evidence="3 4">
    <name type="scientific">Bursaphelenchus okinawaensis</name>
    <dbReference type="NCBI Taxonomy" id="465554"/>
    <lineage>
        <taxon>Eukaryota</taxon>
        <taxon>Metazoa</taxon>
        <taxon>Ecdysozoa</taxon>
        <taxon>Nematoda</taxon>
        <taxon>Chromadorea</taxon>
        <taxon>Rhabditida</taxon>
        <taxon>Tylenchina</taxon>
        <taxon>Tylenchomorpha</taxon>
        <taxon>Aphelenchoidea</taxon>
        <taxon>Aphelenchoididae</taxon>
        <taxon>Bursaphelenchus</taxon>
    </lineage>
</organism>
<evidence type="ECO:0000256" key="2">
    <source>
        <dbReference type="SAM" id="SignalP"/>
    </source>
</evidence>
<dbReference type="Proteomes" id="UP000783686">
    <property type="component" value="Unassembled WGS sequence"/>
</dbReference>
<gene>
    <name evidence="3" type="ORF">BOKJ2_LOCUS6285</name>
</gene>
<protein>
    <recommendedName>
        <fullName evidence="5">Activin_recp domain-containing protein</fullName>
    </recommendedName>
</protein>
<feature type="region of interest" description="Disordered" evidence="1">
    <location>
        <begin position="135"/>
        <end position="159"/>
    </location>
</feature>
<dbReference type="Proteomes" id="UP000614601">
    <property type="component" value="Unassembled WGS sequence"/>
</dbReference>
<reference evidence="3" key="1">
    <citation type="submission" date="2020-09" db="EMBL/GenBank/DDBJ databases">
        <authorList>
            <person name="Kikuchi T."/>
        </authorList>
    </citation>
    <scope>NUCLEOTIDE SEQUENCE</scope>
    <source>
        <strain evidence="3">SH1</strain>
    </source>
</reference>